<feature type="compositionally biased region" description="Low complexity" evidence="1">
    <location>
        <begin position="52"/>
        <end position="71"/>
    </location>
</feature>
<accession>A0A5B7F390</accession>
<evidence type="ECO:0000256" key="1">
    <source>
        <dbReference type="SAM" id="MobiDB-lite"/>
    </source>
</evidence>
<dbReference type="AlphaFoldDB" id="A0A5B7F390"/>
<evidence type="ECO:0000313" key="2">
    <source>
        <dbReference type="EMBL" id="MPC40105.1"/>
    </source>
</evidence>
<keyword evidence="3" id="KW-1185">Reference proteome</keyword>
<dbReference type="Proteomes" id="UP000324222">
    <property type="component" value="Unassembled WGS sequence"/>
</dbReference>
<protein>
    <submittedName>
        <fullName evidence="2">Uncharacterized protein</fullName>
    </submittedName>
</protein>
<organism evidence="2 3">
    <name type="scientific">Portunus trituberculatus</name>
    <name type="common">Swimming crab</name>
    <name type="synonym">Neptunus trituberculatus</name>
    <dbReference type="NCBI Taxonomy" id="210409"/>
    <lineage>
        <taxon>Eukaryota</taxon>
        <taxon>Metazoa</taxon>
        <taxon>Ecdysozoa</taxon>
        <taxon>Arthropoda</taxon>
        <taxon>Crustacea</taxon>
        <taxon>Multicrustacea</taxon>
        <taxon>Malacostraca</taxon>
        <taxon>Eumalacostraca</taxon>
        <taxon>Eucarida</taxon>
        <taxon>Decapoda</taxon>
        <taxon>Pleocyemata</taxon>
        <taxon>Brachyura</taxon>
        <taxon>Eubrachyura</taxon>
        <taxon>Portunoidea</taxon>
        <taxon>Portunidae</taxon>
        <taxon>Portuninae</taxon>
        <taxon>Portunus</taxon>
    </lineage>
</organism>
<feature type="region of interest" description="Disordered" evidence="1">
    <location>
        <begin position="52"/>
        <end position="73"/>
    </location>
</feature>
<evidence type="ECO:0000313" key="3">
    <source>
        <dbReference type="Proteomes" id="UP000324222"/>
    </source>
</evidence>
<dbReference type="EMBL" id="VSRR010004581">
    <property type="protein sequence ID" value="MPC40105.1"/>
    <property type="molecule type" value="Genomic_DNA"/>
</dbReference>
<proteinExistence type="predicted"/>
<reference evidence="2 3" key="1">
    <citation type="submission" date="2019-05" db="EMBL/GenBank/DDBJ databases">
        <title>Another draft genome of Portunus trituberculatus and its Hox gene families provides insights of decapod evolution.</title>
        <authorList>
            <person name="Jeong J.-H."/>
            <person name="Song I."/>
            <person name="Kim S."/>
            <person name="Choi T."/>
            <person name="Kim D."/>
            <person name="Ryu S."/>
            <person name="Kim W."/>
        </authorList>
    </citation>
    <scope>NUCLEOTIDE SEQUENCE [LARGE SCALE GENOMIC DNA]</scope>
    <source>
        <tissue evidence="2">Muscle</tissue>
    </source>
</reference>
<name>A0A5B7F390_PORTR</name>
<sequence length="202" mass="21914">MAQVTDLVLQRLVRQAQVVVPYLYLLRAGNRKTGRDLIPKNSTLIVSARTANNNNTNTTTTTTTTTNNNNNASNFRCVRNQTREQPAKSSDPIPDRAKLLRGIHVHEGCVAVMRLLGKDDQIEPPKKCSIASLQEQSLPTHMSPSIQPSLLKALKAAATTVSSSDVPLLRSANICSNMVKLIGPGDSLSMSSKSLSVEIRPT</sequence>
<gene>
    <name evidence="2" type="ORF">E2C01_033658</name>
</gene>
<comment type="caution">
    <text evidence="2">The sequence shown here is derived from an EMBL/GenBank/DDBJ whole genome shotgun (WGS) entry which is preliminary data.</text>
</comment>